<gene>
    <name evidence="2" type="ORF">FN846DRAFT_1014291</name>
</gene>
<protein>
    <submittedName>
        <fullName evidence="2">Uncharacterized protein</fullName>
    </submittedName>
</protein>
<dbReference type="AlphaFoldDB" id="A0A5J5EXW3"/>
<feature type="compositionally biased region" description="Polar residues" evidence="1">
    <location>
        <begin position="187"/>
        <end position="198"/>
    </location>
</feature>
<evidence type="ECO:0000313" key="3">
    <source>
        <dbReference type="Proteomes" id="UP000326924"/>
    </source>
</evidence>
<keyword evidence="3" id="KW-1185">Reference proteome</keyword>
<evidence type="ECO:0000256" key="1">
    <source>
        <dbReference type="SAM" id="MobiDB-lite"/>
    </source>
</evidence>
<comment type="caution">
    <text evidence="2">The sequence shown here is derived from an EMBL/GenBank/DDBJ whole genome shotgun (WGS) entry which is preliminary data.</text>
</comment>
<dbReference type="Proteomes" id="UP000326924">
    <property type="component" value="Unassembled WGS sequence"/>
</dbReference>
<accession>A0A5J5EXW3</accession>
<feature type="region of interest" description="Disordered" evidence="1">
    <location>
        <begin position="148"/>
        <end position="198"/>
    </location>
</feature>
<name>A0A5J5EXW3_9PEZI</name>
<evidence type="ECO:0000313" key="2">
    <source>
        <dbReference type="EMBL" id="KAA8905893.1"/>
    </source>
</evidence>
<proteinExistence type="predicted"/>
<dbReference type="InParanoid" id="A0A5J5EXW3"/>
<feature type="compositionally biased region" description="Basic and acidic residues" evidence="1">
    <location>
        <begin position="148"/>
        <end position="161"/>
    </location>
</feature>
<reference evidence="2 3" key="1">
    <citation type="submission" date="2019-09" db="EMBL/GenBank/DDBJ databases">
        <title>Draft genome of the ectomycorrhizal ascomycete Sphaerosporella brunnea.</title>
        <authorList>
            <consortium name="DOE Joint Genome Institute"/>
            <person name="Benucci G.M."/>
            <person name="Marozzi G."/>
            <person name="Antonielli L."/>
            <person name="Sanchez S."/>
            <person name="Marco P."/>
            <person name="Wang X."/>
            <person name="Falini L.B."/>
            <person name="Barry K."/>
            <person name="Haridas S."/>
            <person name="Lipzen A."/>
            <person name="Labutti K."/>
            <person name="Grigoriev I.V."/>
            <person name="Murat C."/>
            <person name="Martin F."/>
            <person name="Albertini E."/>
            <person name="Donnini D."/>
            <person name="Bonito G."/>
        </authorList>
    </citation>
    <scope>NUCLEOTIDE SEQUENCE [LARGE SCALE GENOMIC DNA]</scope>
    <source>
        <strain evidence="2 3">Sb_GMNB300</strain>
    </source>
</reference>
<sequence>MAHFNLPTLAAPFLIVRVPTFGPTSIQSDPLSSMEWRFRGNRAGAHIRRPRLDEFKFYASTYRKANEGEAILNFDDIAILPRFALEVAQRVTCERALSGKELRFFEKLCGSRDICSPFLDTTPDGDYTFLAIAVSEELGGLASESKELMNNDEVERGDDAYPPRQSASVGSLYTAPRGQNNRKKDNYQTTENGQRSQD</sequence>
<organism evidence="2 3">
    <name type="scientific">Sphaerosporella brunnea</name>
    <dbReference type="NCBI Taxonomy" id="1250544"/>
    <lineage>
        <taxon>Eukaryota</taxon>
        <taxon>Fungi</taxon>
        <taxon>Dikarya</taxon>
        <taxon>Ascomycota</taxon>
        <taxon>Pezizomycotina</taxon>
        <taxon>Pezizomycetes</taxon>
        <taxon>Pezizales</taxon>
        <taxon>Pyronemataceae</taxon>
        <taxon>Sphaerosporella</taxon>
    </lineage>
</organism>
<dbReference type="EMBL" id="VXIS01000094">
    <property type="protein sequence ID" value="KAA8905893.1"/>
    <property type="molecule type" value="Genomic_DNA"/>
</dbReference>